<dbReference type="RefSeq" id="WP_327787624.1">
    <property type="nucleotide sequence ID" value="NZ_JARGEQ010000016.1"/>
</dbReference>
<dbReference type="NCBIfam" id="TIGR00219">
    <property type="entry name" value="mreC"/>
    <property type="match status" value="1"/>
</dbReference>
<dbReference type="GO" id="GO:0005886">
    <property type="term" value="C:plasma membrane"/>
    <property type="evidence" value="ECO:0007669"/>
    <property type="project" value="TreeGrafter"/>
</dbReference>
<sequence length="294" mass="31935">MKQLIPSWPRVSLASRQLARRYGLALLVLVAAALLVLSKADVRFVRFLGARAGDVAAPALQLLHEPLGALRQGADRLGAMLALQEENERLREENRRLLAWEGEALRLRAQNEALRELLAMPPHEKAPIRTTARILADSGGAFVQSRLIDAGTNRGVEPGMAVMAARGLLGRVVEVGERSARVLLLTDLNSRIPVLIDRTRDQAILEGDNSALPRLRFLPLSPGLAVGDRVLTSGVGGILPPGLLVGEIVQIGEQEVLVRPLVDWQRLDHVSVLVWEDVPAPQQGQLAHEGRAVP</sequence>
<keyword evidence="6" id="KW-0175">Coiled coil</keyword>
<dbReference type="PANTHER" id="PTHR34138">
    <property type="entry name" value="CELL SHAPE-DETERMINING PROTEIN MREC"/>
    <property type="match status" value="1"/>
</dbReference>
<name>A0AAP3XQN1_9PROT</name>
<dbReference type="EMBL" id="JARGEQ010000016">
    <property type="protein sequence ID" value="MDF1585210.1"/>
    <property type="molecule type" value="Genomic_DNA"/>
</dbReference>
<dbReference type="Gene3D" id="2.40.10.340">
    <property type="entry name" value="Rod shape-determining protein MreC, domain 1"/>
    <property type="match status" value="1"/>
</dbReference>
<evidence type="ECO:0000259" key="7">
    <source>
        <dbReference type="Pfam" id="PF04085"/>
    </source>
</evidence>
<keyword evidence="3 5" id="KW-0133">Cell shape</keyword>
<evidence type="ECO:0000256" key="2">
    <source>
        <dbReference type="ARBA" id="ARBA00013855"/>
    </source>
</evidence>
<dbReference type="InterPro" id="IPR042175">
    <property type="entry name" value="Cell/Rod_MreC_2"/>
</dbReference>
<proteinExistence type="inferred from homology"/>
<feature type="domain" description="Rod shape-determining protein MreC beta-barrel core" evidence="7">
    <location>
        <begin position="135"/>
        <end position="273"/>
    </location>
</feature>
<dbReference type="AlphaFoldDB" id="A0AAP3XQN1"/>
<evidence type="ECO:0000256" key="3">
    <source>
        <dbReference type="ARBA" id="ARBA00022960"/>
    </source>
</evidence>
<dbReference type="GO" id="GO:0008360">
    <property type="term" value="P:regulation of cell shape"/>
    <property type="evidence" value="ECO:0007669"/>
    <property type="project" value="UniProtKB-KW"/>
</dbReference>
<organism evidence="8 9">
    <name type="scientific">Marinimicrococcus flavescens</name>
    <dbReference type="NCBI Taxonomy" id="3031815"/>
    <lineage>
        <taxon>Bacteria</taxon>
        <taxon>Pseudomonadati</taxon>
        <taxon>Pseudomonadota</taxon>
        <taxon>Alphaproteobacteria</taxon>
        <taxon>Geminicoccales</taxon>
        <taxon>Geminicoccaceae</taxon>
        <taxon>Marinimicrococcus</taxon>
    </lineage>
</organism>
<protein>
    <recommendedName>
        <fullName evidence="2 5">Cell shape-determining protein MreC</fullName>
    </recommendedName>
    <alternativeName>
        <fullName evidence="4 5">Cell shape protein MreC</fullName>
    </alternativeName>
</protein>
<dbReference type="Pfam" id="PF04085">
    <property type="entry name" value="MreC"/>
    <property type="match status" value="1"/>
</dbReference>
<dbReference type="Gene3D" id="2.40.10.350">
    <property type="entry name" value="Rod shape-determining protein MreC, domain 2"/>
    <property type="match status" value="1"/>
</dbReference>
<gene>
    <name evidence="8" type="primary">mreC</name>
    <name evidence="8" type="ORF">PZ740_02290</name>
</gene>
<evidence type="ECO:0000313" key="8">
    <source>
        <dbReference type="EMBL" id="MDF1585210.1"/>
    </source>
</evidence>
<comment type="function">
    <text evidence="5">Involved in formation and maintenance of cell shape.</text>
</comment>
<evidence type="ECO:0000256" key="4">
    <source>
        <dbReference type="ARBA" id="ARBA00032089"/>
    </source>
</evidence>
<dbReference type="InterPro" id="IPR007221">
    <property type="entry name" value="MreC"/>
</dbReference>
<comment type="similarity">
    <text evidence="1 5">Belongs to the MreC family.</text>
</comment>
<evidence type="ECO:0000256" key="6">
    <source>
        <dbReference type="SAM" id="Coils"/>
    </source>
</evidence>
<dbReference type="InterPro" id="IPR055342">
    <property type="entry name" value="MreC_beta-barrel_core"/>
</dbReference>
<dbReference type="Proteomes" id="UP001301140">
    <property type="component" value="Unassembled WGS sequence"/>
</dbReference>
<evidence type="ECO:0000256" key="1">
    <source>
        <dbReference type="ARBA" id="ARBA00009369"/>
    </source>
</evidence>
<dbReference type="PIRSF" id="PIRSF038471">
    <property type="entry name" value="MreC"/>
    <property type="match status" value="1"/>
</dbReference>
<keyword evidence="9" id="KW-1185">Reference proteome</keyword>
<feature type="coiled-coil region" evidence="6">
    <location>
        <begin position="80"/>
        <end position="110"/>
    </location>
</feature>
<evidence type="ECO:0000256" key="5">
    <source>
        <dbReference type="PIRNR" id="PIRNR038471"/>
    </source>
</evidence>
<dbReference type="InterPro" id="IPR042177">
    <property type="entry name" value="Cell/Rod_1"/>
</dbReference>
<reference evidence="8 9" key="1">
    <citation type="submission" date="2023-03" db="EMBL/GenBank/DDBJ databases">
        <title>YIM 152171 draft genome.</title>
        <authorList>
            <person name="Yang Z."/>
        </authorList>
    </citation>
    <scope>NUCLEOTIDE SEQUENCE [LARGE SCALE GENOMIC DNA]</scope>
    <source>
        <strain evidence="8 9">YIM 152171</strain>
    </source>
</reference>
<dbReference type="PANTHER" id="PTHR34138:SF1">
    <property type="entry name" value="CELL SHAPE-DETERMINING PROTEIN MREC"/>
    <property type="match status" value="1"/>
</dbReference>
<comment type="caution">
    <text evidence="8">The sequence shown here is derived from an EMBL/GenBank/DDBJ whole genome shotgun (WGS) entry which is preliminary data.</text>
</comment>
<evidence type="ECO:0000313" key="9">
    <source>
        <dbReference type="Proteomes" id="UP001301140"/>
    </source>
</evidence>
<accession>A0AAP3XQN1</accession>